<evidence type="ECO:0000313" key="1">
    <source>
        <dbReference type="EMBL" id="KAG8048401.1"/>
    </source>
</evidence>
<accession>A0A8J5R7W7</accession>
<reference evidence="1" key="2">
    <citation type="submission" date="2021-02" db="EMBL/GenBank/DDBJ databases">
        <authorList>
            <person name="Kimball J.A."/>
            <person name="Haas M.W."/>
            <person name="Macchietto M."/>
            <person name="Kono T."/>
            <person name="Duquette J."/>
            <person name="Shao M."/>
        </authorList>
    </citation>
    <scope>NUCLEOTIDE SEQUENCE</scope>
    <source>
        <tissue evidence="1">Fresh leaf tissue</tissue>
    </source>
</reference>
<comment type="caution">
    <text evidence="1">The sequence shown here is derived from an EMBL/GenBank/DDBJ whole genome shotgun (WGS) entry which is preliminary data.</text>
</comment>
<gene>
    <name evidence="1" type="ORF">GUJ93_ZPchr0009g2301</name>
</gene>
<sequence length="112" mass="12328">MGSSVTVVGAPERIWSASPVSAWRGLDALMVTTYCTASVSRTARSPRWLWPTVTRLRDLSLEKWLYVPDIGLTKVNATKYFVTAQVLGKIGMRLLSEGGVEAELCQKKRKAG</sequence>
<protein>
    <submittedName>
        <fullName evidence="1">Uncharacterized protein</fullName>
    </submittedName>
</protein>
<evidence type="ECO:0000313" key="2">
    <source>
        <dbReference type="Proteomes" id="UP000729402"/>
    </source>
</evidence>
<proteinExistence type="predicted"/>
<dbReference type="EMBL" id="JAAALK010000289">
    <property type="protein sequence ID" value="KAG8048401.1"/>
    <property type="molecule type" value="Genomic_DNA"/>
</dbReference>
<name>A0A8J5R7W7_ZIZPA</name>
<keyword evidence="2" id="KW-1185">Reference proteome</keyword>
<reference evidence="1" key="1">
    <citation type="journal article" date="2021" name="bioRxiv">
        <title>Whole Genome Assembly and Annotation of Northern Wild Rice, Zizania palustris L., Supports a Whole Genome Duplication in the Zizania Genus.</title>
        <authorList>
            <person name="Haas M."/>
            <person name="Kono T."/>
            <person name="Macchietto M."/>
            <person name="Millas R."/>
            <person name="McGilp L."/>
            <person name="Shao M."/>
            <person name="Duquette J."/>
            <person name="Hirsch C.N."/>
            <person name="Kimball J."/>
        </authorList>
    </citation>
    <scope>NUCLEOTIDE SEQUENCE</scope>
    <source>
        <tissue evidence="1">Fresh leaf tissue</tissue>
    </source>
</reference>
<organism evidence="1 2">
    <name type="scientific">Zizania palustris</name>
    <name type="common">Northern wild rice</name>
    <dbReference type="NCBI Taxonomy" id="103762"/>
    <lineage>
        <taxon>Eukaryota</taxon>
        <taxon>Viridiplantae</taxon>
        <taxon>Streptophyta</taxon>
        <taxon>Embryophyta</taxon>
        <taxon>Tracheophyta</taxon>
        <taxon>Spermatophyta</taxon>
        <taxon>Magnoliopsida</taxon>
        <taxon>Liliopsida</taxon>
        <taxon>Poales</taxon>
        <taxon>Poaceae</taxon>
        <taxon>BOP clade</taxon>
        <taxon>Oryzoideae</taxon>
        <taxon>Oryzeae</taxon>
        <taxon>Zizaniinae</taxon>
        <taxon>Zizania</taxon>
    </lineage>
</organism>
<dbReference type="AlphaFoldDB" id="A0A8J5R7W7"/>
<dbReference type="Proteomes" id="UP000729402">
    <property type="component" value="Unassembled WGS sequence"/>
</dbReference>